<name>A0A401IKT9_APHSA</name>
<gene>
    <name evidence="3" type="ORF">AsFPU1_3280</name>
</gene>
<organism evidence="3 4">
    <name type="scientific">Aphanothece sacrum FPU1</name>
    <dbReference type="NCBI Taxonomy" id="1920663"/>
    <lineage>
        <taxon>Bacteria</taxon>
        <taxon>Bacillati</taxon>
        <taxon>Cyanobacteriota</taxon>
        <taxon>Cyanophyceae</taxon>
        <taxon>Oscillatoriophycideae</taxon>
        <taxon>Chroococcales</taxon>
        <taxon>Aphanothecaceae</taxon>
        <taxon>Aphanothece</taxon>
    </lineage>
</organism>
<dbReference type="GO" id="GO:0046872">
    <property type="term" value="F:metal ion binding"/>
    <property type="evidence" value="ECO:0007669"/>
    <property type="project" value="InterPro"/>
</dbReference>
<dbReference type="AlphaFoldDB" id="A0A401IKT9"/>
<dbReference type="InterPro" id="IPR007863">
    <property type="entry name" value="Peptidase_M16_C"/>
</dbReference>
<protein>
    <submittedName>
        <fullName evidence="3">Peptidase</fullName>
    </submittedName>
</protein>
<dbReference type="Pfam" id="PF00675">
    <property type="entry name" value="Peptidase_M16"/>
    <property type="match status" value="1"/>
</dbReference>
<feature type="domain" description="Peptidase M16 N-terminal" evidence="1">
    <location>
        <begin position="81"/>
        <end position="196"/>
    </location>
</feature>
<comment type="caution">
    <text evidence="3">The sequence shown here is derived from an EMBL/GenBank/DDBJ whole genome shotgun (WGS) entry which is preliminary data.</text>
</comment>
<dbReference type="PANTHER" id="PTHR11851">
    <property type="entry name" value="METALLOPROTEASE"/>
    <property type="match status" value="1"/>
</dbReference>
<evidence type="ECO:0000313" key="4">
    <source>
        <dbReference type="Proteomes" id="UP000287247"/>
    </source>
</evidence>
<dbReference type="Gene3D" id="3.30.830.10">
    <property type="entry name" value="Metalloenzyme, LuxS/M16 peptidase-like"/>
    <property type="match status" value="2"/>
</dbReference>
<dbReference type="Proteomes" id="UP000287247">
    <property type="component" value="Unassembled WGS sequence"/>
</dbReference>
<dbReference type="EMBL" id="BDQK01000014">
    <property type="protein sequence ID" value="GBF81858.1"/>
    <property type="molecule type" value="Genomic_DNA"/>
</dbReference>
<evidence type="ECO:0000313" key="3">
    <source>
        <dbReference type="EMBL" id="GBF81858.1"/>
    </source>
</evidence>
<dbReference type="RefSeq" id="WP_124975673.1">
    <property type="nucleotide sequence ID" value="NZ_BDQK01000014.1"/>
</dbReference>
<sequence length="490" mass="55146">MTQDKHLKRFRWLSLIVLTILLICTFRAPAIAQTPRHYTDLQFPTLPEIQIPKYERYTLDNGMIVYLMEDRQLPLIKGSAMIRTGSRLEPADKVGLADITGTVMRSGGTKKYPPAQLNELLEQRAAEVETSIGTGTASAGFNALSEDIDTVFDLFGQVIRDPAFDPQQFELAKSQNKGEIARRNDDPGDIAGRELRKLIYGDNSPYARTQEYSTLNNISREDVIRFHQKYVRPDRMILGIVGDFELKTMKALINKTFGDWKPTTPNPDIKIPTAEQKYDKGLFLVNQSQLTQSNVLMGHLGGELNSPDYPALTVLNGVLNGFGGRLFNELRSRQGLAYSVYGSWNAGYDYPGMFVAGGQTRTETTVAFVESLMKEIDRLRSTPITSKELDDAKETILNSFVFKFENPSQTLSRLMTYEYYDYPQDFIFKYQQGVKNTTVEDIQRVAKKYLNLEGVVTLVVGNGEEIKPPLSDLGKNVTTVDVTIPKPNKS</sequence>
<evidence type="ECO:0000259" key="1">
    <source>
        <dbReference type="Pfam" id="PF00675"/>
    </source>
</evidence>
<accession>A0A401IKT9</accession>
<feature type="domain" description="Peptidase M16 C-terminal" evidence="2">
    <location>
        <begin position="217"/>
        <end position="395"/>
    </location>
</feature>
<reference evidence="4" key="1">
    <citation type="submission" date="2017-05" db="EMBL/GenBank/DDBJ databases">
        <title>Physiological properties and genetic analysis related to exopolysaccharide production of fresh-water unicellular cyanobacterium Aphanothece sacrum, Suizenji Nori, that has been cultured as a food source in Japan.</title>
        <authorList>
            <person name="Kanesaki Y."/>
            <person name="Yoshikawa S."/>
            <person name="Ohki K."/>
        </authorList>
    </citation>
    <scope>NUCLEOTIDE SEQUENCE [LARGE SCALE GENOMIC DNA]</scope>
    <source>
        <strain evidence="4">FPU1</strain>
    </source>
</reference>
<dbReference type="OrthoDB" id="9811314at2"/>
<proteinExistence type="predicted"/>
<dbReference type="InterPro" id="IPR011765">
    <property type="entry name" value="Pept_M16_N"/>
</dbReference>
<dbReference type="SUPFAM" id="SSF63411">
    <property type="entry name" value="LuxS/MPP-like metallohydrolase"/>
    <property type="match status" value="2"/>
</dbReference>
<dbReference type="Pfam" id="PF05193">
    <property type="entry name" value="Peptidase_M16_C"/>
    <property type="match status" value="1"/>
</dbReference>
<keyword evidence="4" id="KW-1185">Reference proteome</keyword>
<dbReference type="InterPro" id="IPR011249">
    <property type="entry name" value="Metalloenz_LuxS/M16"/>
</dbReference>
<evidence type="ECO:0000259" key="2">
    <source>
        <dbReference type="Pfam" id="PF05193"/>
    </source>
</evidence>
<dbReference type="PANTHER" id="PTHR11851:SF225">
    <property type="entry name" value="NON-PEPTIDASE HOMOLOG YMXG"/>
    <property type="match status" value="1"/>
</dbReference>
<dbReference type="InterPro" id="IPR050361">
    <property type="entry name" value="MPP/UQCRC_Complex"/>
</dbReference>